<dbReference type="PANTHER" id="PTHR43773">
    <property type="entry name" value="MAGNESIUM TRANSPORTER MGTE"/>
    <property type="match status" value="1"/>
</dbReference>
<comment type="subunit">
    <text evidence="9">Homodimer.</text>
</comment>
<dbReference type="Gene3D" id="1.10.357.20">
    <property type="entry name" value="SLC41 divalent cation transporters, integral membrane domain"/>
    <property type="match status" value="1"/>
</dbReference>
<dbReference type="EMBL" id="RBII01000001">
    <property type="protein sequence ID" value="RKQ72126.1"/>
    <property type="molecule type" value="Genomic_DNA"/>
</dbReference>
<feature type="transmembrane region" description="Helical" evidence="9">
    <location>
        <begin position="333"/>
        <end position="358"/>
    </location>
</feature>
<feature type="domain" description="CBS" evidence="11">
    <location>
        <begin position="224"/>
        <end position="280"/>
    </location>
</feature>
<keyword evidence="8" id="KW-0129">CBS domain</keyword>
<evidence type="ECO:0000256" key="4">
    <source>
        <dbReference type="ARBA" id="ARBA00022692"/>
    </source>
</evidence>
<keyword evidence="9" id="KW-1003">Cell membrane</keyword>
<evidence type="ECO:0000256" key="1">
    <source>
        <dbReference type="ARBA" id="ARBA00004141"/>
    </source>
</evidence>
<evidence type="ECO:0000256" key="10">
    <source>
        <dbReference type="SAM" id="MobiDB-lite"/>
    </source>
</evidence>
<evidence type="ECO:0000313" key="13">
    <source>
        <dbReference type="Proteomes" id="UP000282211"/>
    </source>
</evidence>
<gene>
    <name evidence="12" type="ORF">DES40_1463</name>
</gene>
<evidence type="ECO:0000256" key="9">
    <source>
        <dbReference type="RuleBase" id="RU362011"/>
    </source>
</evidence>
<dbReference type="OrthoDB" id="9790355at2"/>
<dbReference type="InterPro" id="IPR006669">
    <property type="entry name" value="MgtE_transporter"/>
</dbReference>
<dbReference type="Pfam" id="PF00571">
    <property type="entry name" value="CBS"/>
    <property type="match status" value="1"/>
</dbReference>
<keyword evidence="7 9" id="KW-0472">Membrane</keyword>
<dbReference type="SUPFAM" id="SSF161093">
    <property type="entry name" value="MgtE membrane domain-like"/>
    <property type="match status" value="1"/>
</dbReference>
<feature type="transmembrane region" description="Helical" evidence="9">
    <location>
        <begin position="307"/>
        <end position="327"/>
    </location>
</feature>
<feature type="region of interest" description="Disordered" evidence="10">
    <location>
        <begin position="1"/>
        <end position="23"/>
    </location>
</feature>
<dbReference type="SUPFAM" id="SSF54631">
    <property type="entry name" value="CBS-domain pair"/>
    <property type="match status" value="1"/>
</dbReference>
<dbReference type="InterPro" id="IPR006667">
    <property type="entry name" value="SLC41_membr_dom"/>
</dbReference>
<keyword evidence="13" id="KW-1185">Reference proteome</keyword>
<comment type="similarity">
    <text evidence="2 9">Belongs to the SLC41A transporter family.</text>
</comment>
<dbReference type="SMART" id="SM00116">
    <property type="entry name" value="CBS"/>
    <property type="match status" value="1"/>
</dbReference>
<dbReference type="InterPro" id="IPR038076">
    <property type="entry name" value="MgtE_N_sf"/>
</dbReference>
<keyword evidence="4 9" id="KW-0812">Transmembrane</keyword>
<keyword evidence="3 9" id="KW-0813">Transport</keyword>
<dbReference type="PROSITE" id="PS51371">
    <property type="entry name" value="CBS"/>
    <property type="match status" value="1"/>
</dbReference>
<dbReference type="GO" id="GO:0015095">
    <property type="term" value="F:magnesium ion transmembrane transporter activity"/>
    <property type="evidence" value="ECO:0007669"/>
    <property type="project" value="UniProtKB-UniRule"/>
</dbReference>
<organism evidence="12 13">
    <name type="scientific">Litorimonas taeanensis</name>
    <dbReference type="NCBI Taxonomy" id="568099"/>
    <lineage>
        <taxon>Bacteria</taxon>
        <taxon>Pseudomonadati</taxon>
        <taxon>Pseudomonadota</taxon>
        <taxon>Alphaproteobacteria</taxon>
        <taxon>Maricaulales</taxon>
        <taxon>Robiginitomaculaceae</taxon>
    </lineage>
</organism>
<dbReference type="InterPro" id="IPR000644">
    <property type="entry name" value="CBS_dom"/>
</dbReference>
<dbReference type="InParanoid" id="A0A420WMK1"/>
<dbReference type="CDD" id="cd04606">
    <property type="entry name" value="CBS_pair_Mg_transporter"/>
    <property type="match status" value="1"/>
</dbReference>
<reference evidence="12 13" key="1">
    <citation type="submission" date="2018-10" db="EMBL/GenBank/DDBJ databases">
        <title>Genomic Encyclopedia of Type Strains, Phase IV (KMG-IV): sequencing the most valuable type-strain genomes for metagenomic binning, comparative biology and taxonomic classification.</title>
        <authorList>
            <person name="Goeker M."/>
        </authorList>
    </citation>
    <scope>NUCLEOTIDE SEQUENCE [LARGE SCALE GENOMIC DNA]</scope>
    <source>
        <strain evidence="12 13">DSM 22008</strain>
    </source>
</reference>
<dbReference type="Gene3D" id="3.10.580.10">
    <property type="entry name" value="CBS-domain"/>
    <property type="match status" value="1"/>
</dbReference>
<accession>A0A420WMK1</accession>
<dbReference type="Pfam" id="PF01769">
    <property type="entry name" value="MgtE"/>
    <property type="match status" value="1"/>
</dbReference>
<proteinExistence type="inferred from homology"/>
<dbReference type="InterPro" id="IPR046342">
    <property type="entry name" value="CBS_dom_sf"/>
</dbReference>
<comment type="function">
    <text evidence="9">Acts as a magnesium transporter.</text>
</comment>
<dbReference type="Pfam" id="PF03448">
    <property type="entry name" value="MgtE_N"/>
    <property type="match status" value="1"/>
</dbReference>
<comment type="caution">
    <text evidence="12">The sequence shown here is derived from an EMBL/GenBank/DDBJ whole genome shotgun (WGS) entry which is preliminary data.</text>
</comment>
<sequence length="468" mass="51171">MEPTKLSDTDTEKVSHIDIDDNSDTGHDLGHELLDALALEDHSDMVTALESLHPADFSDQLEELTAEEREELVRRVPELISGEILAELEDEVVETILPLIPAEQLATALKTIDNDDATQIVEEMEDAQREDVLDALEPFDRAALEASLAFDDETIGRLMQREFVAAPTFWTVGDTIDHMRTTGEELPELFFNIYIVDTAFKPIGYIPVSKLMRFERPVTLESVMDEIIVTIPQDMDQEEAAYLFEKYNLISAPVVDPDGRLVGMMTVDDIIEIIQDENKEDILALAGVSDAGLTDTALTTVKSRAPWLFVNLITAVLASLVIAQFDYAISEIVALAVLMPIVASMGGNAGTQALAVAVRALTERDLTSRTAWRAIRREALAALFIGIIFAVVLAIIAFLWFGDTQLAMVAFVAMIINHVFAGIAGVSVPLILKHYGADPAVASSVFVTTVTDVVGFFAFLGFAAAMLL</sequence>
<dbReference type="Proteomes" id="UP000282211">
    <property type="component" value="Unassembled WGS sequence"/>
</dbReference>
<dbReference type="NCBIfam" id="TIGR00400">
    <property type="entry name" value="mgtE"/>
    <property type="match status" value="1"/>
</dbReference>
<keyword evidence="9" id="KW-0479">Metal-binding</keyword>
<evidence type="ECO:0000256" key="6">
    <source>
        <dbReference type="ARBA" id="ARBA00022989"/>
    </source>
</evidence>
<keyword evidence="5 9" id="KW-0460">Magnesium</keyword>
<comment type="subcellular location">
    <subcellularLocation>
        <location evidence="9">Cell membrane</location>
        <topology evidence="9">Multi-pass membrane protein</topology>
    </subcellularLocation>
    <subcellularLocation>
        <location evidence="1">Membrane</location>
        <topology evidence="1">Multi-pass membrane protein</topology>
    </subcellularLocation>
</comment>
<feature type="transmembrane region" description="Helical" evidence="9">
    <location>
        <begin position="444"/>
        <end position="467"/>
    </location>
</feature>
<evidence type="ECO:0000256" key="8">
    <source>
        <dbReference type="PROSITE-ProRule" id="PRU00703"/>
    </source>
</evidence>
<dbReference type="GO" id="GO:0046872">
    <property type="term" value="F:metal ion binding"/>
    <property type="evidence" value="ECO:0007669"/>
    <property type="project" value="UniProtKB-KW"/>
</dbReference>
<dbReference type="PANTHER" id="PTHR43773:SF1">
    <property type="entry name" value="MAGNESIUM TRANSPORTER MGTE"/>
    <property type="match status" value="1"/>
</dbReference>
<feature type="transmembrane region" description="Helical" evidence="9">
    <location>
        <begin position="407"/>
        <end position="432"/>
    </location>
</feature>
<dbReference type="Gene3D" id="1.25.60.10">
    <property type="entry name" value="MgtE N-terminal domain-like"/>
    <property type="match status" value="1"/>
</dbReference>
<dbReference type="AlphaFoldDB" id="A0A420WMK1"/>
<dbReference type="SMART" id="SM00924">
    <property type="entry name" value="MgtE_N"/>
    <property type="match status" value="1"/>
</dbReference>
<dbReference type="InterPro" id="IPR036739">
    <property type="entry name" value="SLC41_membr_dom_sf"/>
</dbReference>
<name>A0A420WMK1_9PROT</name>
<dbReference type="InterPro" id="IPR006668">
    <property type="entry name" value="Mg_transptr_MgtE_intracell_dom"/>
</dbReference>
<evidence type="ECO:0000313" key="12">
    <source>
        <dbReference type="EMBL" id="RKQ72126.1"/>
    </source>
</evidence>
<evidence type="ECO:0000256" key="3">
    <source>
        <dbReference type="ARBA" id="ARBA00022448"/>
    </source>
</evidence>
<evidence type="ECO:0000259" key="11">
    <source>
        <dbReference type="PROSITE" id="PS51371"/>
    </source>
</evidence>
<dbReference type="SUPFAM" id="SSF158791">
    <property type="entry name" value="MgtE N-terminal domain-like"/>
    <property type="match status" value="1"/>
</dbReference>
<keyword evidence="6 9" id="KW-1133">Transmembrane helix</keyword>
<evidence type="ECO:0000256" key="2">
    <source>
        <dbReference type="ARBA" id="ARBA00009749"/>
    </source>
</evidence>
<dbReference type="RefSeq" id="WP_121100061.1">
    <property type="nucleotide sequence ID" value="NZ_RBII01000001.1"/>
</dbReference>
<protein>
    <recommendedName>
        <fullName evidence="9">Magnesium transporter MgtE</fullName>
    </recommendedName>
</protein>
<feature type="transmembrane region" description="Helical" evidence="9">
    <location>
        <begin position="379"/>
        <end position="401"/>
    </location>
</feature>
<evidence type="ECO:0000256" key="7">
    <source>
        <dbReference type="ARBA" id="ARBA00023136"/>
    </source>
</evidence>
<evidence type="ECO:0000256" key="5">
    <source>
        <dbReference type="ARBA" id="ARBA00022842"/>
    </source>
</evidence>
<dbReference type="GO" id="GO:0005886">
    <property type="term" value="C:plasma membrane"/>
    <property type="evidence" value="ECO:0007669"/>
    <property type="project" value="UniProtKB-SubCell"/>
</dbReference>